<dbReference type="RefSeq" id="WP_187037621.1">
    <property type="nucleotide sequence ID" value="NZ_CP060286.1"/>
</dbReference>
<name>A0A7G8TF27_9FIRM</name>
<dbReference type="Proteomes" id="UP000515909">
    <property type="component" value="Chromosome"/>
</dbReference>
<feature type="region of interest" description="Disordered" evidence="1">
    <location>
        <begin position="247"/>
        <end position="266"/>
    </location>
</feature>
<dbReference type="AlphaFoldDB" id="A0A7G8TF27"/>
<evidence type="ECO:0000313" key="2">
    <source>
        <dbReference type="EMBL" id="QNK42218.1"/>
    </source>
</evidence>
<dbReference type="EMBL" id="CP060286">
    <property type="protein sequence ID" value="QNK42218.1"/>
    <property type="molecule type" value="Genomic_DNA"/>
</dbReference>
<evidence type="ECO:0000313" key="3">
    <source>
        <dbReference type="Proteomes" id="UP000515909"/>
    </source>
</evidence>
<proteinExistence type="predicted"/>
<protein>
    <submittedName>
        <fullName evidence="2">Uncharacterized protein</fullName>
    </submittedName>
</protein>
<sequence>MNQPTGESIWGNINTAFEIALNIYAIVAKDENGLEHEGIMVPKSKAKEVLSPKAMSMAEQDGDWLCYGEDTKDIPMYEMLQRRVAACKRMETKAIDMMAELRRDGKLSLTDYFGECAPPKQTENGADQLHQVRNGIYLVHSGGEDYFAVHESVADNFMSDVAEAFGRRDGEYLYYDLTTAAVPLFELRQIYGEVNDLVVSEDSLLSTLNSNFKLYVSYYNELVQEEAKIPPVEAPIGLFLQKQLDRAAQEPESRSREEPVAERSVP</sequence>
<evidence type="ECO:0000256" key="1">
    <source>
        <dbReference type="SAM" id="MobiDB-lite"/>
    </source>
</evidence>
<dbReference type="KEGG" id="cfem:HCR03_08425"/>
<gene>
    <name evidence="2" type="ORF">HCR03_08425</name>
</gene>
<organism evidence="2 3">
    <name type="scientific">Caproicibacter fermentans</name>
    <dbReference type="NCBI Taxonomy" id="2576756"/>
    <lineage>
        <taxon>Bacteria</taxon>
        <taxon>Bacillati</taxon>
        <taxon>Bacillota</taxon>
        <taxon>Clostridia</taxon>
        <taxon>Eubacteriales</taxon>
        <taxon>Acutalibacteraceae</taxon>
        <taxon>Caproicibacter</taxon>
    </lineage>
</organism>
<reference evidence="2 3" key="1">
    <citation type="submission" date="2020-08" db="EMBL/GenBank/DDBJ databases">
        <title>The isolate Caproiciproducens sp. 7D4C2 produces n-caproate at mildly acidic conditions from hexoses: genome and rBOX comparison with related strains and chain-elongating bacteria.</title>
        <authorList>
            <person name="Esquivel-Elizondo S."/>
            <person name="Bagci C."/>
            <person name="Temovska M."/>
            <person name="Jeon B.S."/>
            <person name="Bessarab I."/>
            <person name="Williams R.B.H."/>
            <person name="Huson D.H."/>
            <person name="Angenent L.T."/>
        </authorList>
    </citation>
    <scope>NUCLEOTIDE SEQUENCE [LARGE SCALE GENOMIC DNA]</scope>
    <source>
        <strain evidence="2 3">7D4C2</strain>
    </source>
</reference>
<accession>A0A7G8TF27</accession>